<reference evidence="2" key="3">
    <citation type="submission" date="2011-03" db="EMBL/GenBank/DDBJ databases">
        <title>Annotation of Magnaporthe poae ATCC 64411.</title>
        <authorList>
            <person name="Ma L.-J."/>
            <person name="Dead R."/>
            <person name="Young S.K."/>
            <person name="Zeng Q."/>
            <person name="Gargeya S."/>
            <person name="Fitzgerald M."/>
            <person name="Haas B."/>
            <person name="Abouelleil A."/>
            <person name="Alvarado L."/>
            <person name="Arachchi H.M."/>
            <person name="Berlin A."/>
            <person name="Brown A."/>
            <person name="Chapman S.B."/>
            <person name="Chen Z."/>
            <person name="Dunbar C."/>
            <person name="Freedman E."/>
            <person name="Gearin G."/>
            <person name="Gellesch M."/>
            <person name="Goldberg J."/>
            <person name="Griggs A."/>
            <person name="Gujja S."/>
            <person name="Heiman D."/>
            <person name="Howarth C."/>
            <person name="Larson L."/>
            <person name="Lui A."/>
            <person name="MacDonald P.J.P."/>
            <person name="Mehta T."/>
            <person name="Montmayeur A."/>
            <person name="Murphy C."/>
            <person name="Neiman D."/>
            <person name="Pearson M."/>
            <person name="Priest M."/>
            <person name="Roberts A."/>
            <person name="Saif S."/>
            <person name="Shea T."/>
            <person name="Shenoy N."/>
            <person name="Sisk P."/>
            <person name="Stolte C."/>
            <person name="Sykes S."/>
            <person name="Yandava C."/>
            <person name="Wortman J."/>
            <person name="Nusbaum C."/>
            <person name="Birren B."/>
        </authorList>
    </citation>
    <scope>NUCLEOTIDE SEQUENCE</scope>
    <source>
        <strain evidence="2">ATCC 64411</strain>
    </source>
</reference>
<dbReference type="EnsemblFungi" id="MAPG_05855T0">
    <property type="protein sequence ID" value="MAPG_05855T0"/>
    <property type="gene ID" value="MAPG_05855"/>
</dbReference>
<reference evidence="3" key="5">
    <citation type="submission" date="2015-06" db="UniProtKB">
        <authorList>
            <consortium name="EnsemblFungi"/>
        </authorList>
    </citation>
    <scope>IDENTIFICATION</scope>
    <source>
        <strain evidence="3">ATCC 64411</strain>
    </source>
</reference>
<reference evidence="4" key="2">
    <citation type="submission" date="2010-05" db="EMBL/GenBank/DDBJ databases">
        <title>The genome sequence of Magnaporthe poae strain ATCC 64411.</title>
        <authorList>
            <person name="Ma L.-J."/>
            <person name="Dead R."/>
            <person name="Young S."/>
            <person name="Zeng Q."/>
            <person name="Koehrsen M."/>
            <person name="Alvarado L."/>
            <person name="Berlin A."/>
            <person name="Chapman S.B."/>
            <person name="Chen Z."/>
            <person name="Freedman E."/>
            <person name="Gellesch M."/>
            <person name="Goldberg J."/>
            <person name="Griggs A."/>
            <person name="Gujja S."/>
            <person name="Heilman E.R."/>
            <person name="Heiman D."/>
            <person name="Hepburn T."/>
            <person name="Howarth C."/>
            <person name="Jen D."/>
            <person name="Larson L."/>
            <person name="Mehta T."/>
            <person name="Neiman D."/>
            <person name="Pearson M."/>
            <person name="Roberts A."/>
            <person name="Saif S."/>
            <person name="Shea T."/>
            <person name="Shenoy N."/>
            <person name="Sisk P."/>
            <person name="Stolte C."/>
            <person name="Sykes S."/>
            <person name="Walk T."/>
            <person name="White J."/>
            <person name="Yandava C."/>
            <person name="Haas B."/>
            <person name="Nusbaum C."/>
            <person name="Birren B."/>
        </authorList>
    </citation>
    <scope>NUCLEOTIDE SEQUENCE [LARGE SCALE GENOMIC DNA]</scope>
    <source>
        <strain evidence="4">ATCC 64411 / 73-15</strain>
    </source>
</reference>
<accession>A0A0C4E0I0</accession>
<sequence length="98" mass="9871">MMCKTASLVGEEARVQTDAGGQVGSGKQLGAGHCAASPGASGIRPERVHHDFGLGSKDSADGRLACSLNLPTWAAMCVEIGAAATALQPKAPTSRPAR</sequence>
<dbReference type="EMBL" id="GL876969">
    <property type="protein sequence ID" value="KLU86847.1"/>
    <property type="molecule type" value="Genomic_DNA"/>
</dbReference>
<dbReference type="Proteomes" id="UP000011715">
    <property type="component" value="Unassembled WGS sequence"/>
</dbReference>
<evidence type="ECO:0000256" key="1">
    <source>
        <dbReference type="SAM" id="MobiDB-lite"/>
    </source>
</evidence>
<evidence type="ECO:0000313" key="2">
    <source>
        <dbReference type="EMBL" id="KLU86847.1"/>
    </source>
</evidence>
<name>A0A0C4E0I0_MAGP6</name>
<protein>
    <submittedName>
        <fullName evidence="2 3">Uncharacterized protein</fullName>
    </submittedName>
</protein>
<gene>
    <name evidence="2" type="ORF">MAPG_05855</name>
</gene>
<organism evidence="3 4">
    <name type="scientific">Magnaporthiopsis poae (strain ATCC 64411 / 73-15)</name>
    <name type="common">Kentucky bluegrass fungus</name>
    <name type="synonym">Magnaporthe poae</name>
    <dbReference type="NCBI Taxonomy" id="644358"/>
    <lineage>
        <taxon>Eukaryota</taxon>
        <taxon>Fungi</taxon>
        <taxon>Dikarya</taxon>
        <taxon>Ascomycota</taxon>
        <taxon>Pezizomycotina</taxon>
        <taxon>Sordariomycetes</taxon>
        <taxon>Sordariomycetidae</taxon>
        <taxon>Magnaporthales</taxon>
        <taxon>Magnaporthaceae</taxon>
        <taxon>Magnaporthiopsis</taxon>
    </lineage>
</organism>
<dbReference type="AlphaFoldDB" id="A0A0C4E0I0"/>
<dbReference type="EMBL" id="ADBL01001398">
    <property type="status" value="NOT_ANNOTATED_CDS"/>
    <property type="molecule type" value="Genomic_DNA"/>
</dbReference>
<reference evidence="2" key="1">
    <citation type="submission" date="2010-05" db="EMBL/GenBank/DDBJ databases">
        <title>The Genome Sequence of Magnaporthe poae strain ATCC 64411.</title>
        <authorList>
            <consortium name="The Broad Institute Genome Sequencing Platform"/>
            <consortium name="Broad Institute Genome Sequencing Center for Infectious Disease"/>
            <person name="Ma L.-J."/>
            <person name="Dead R."/>
            <person name="Young S."/>
            <person name="Zeng Q."/>
            <person name="Koehrsen M."/>
            <person name="Alvarado L."/>
            <person name="Berlin A."/>
            <person name="Chapman S.B."/>
            <person name="Chen Z."/>
            <person name="Freedman E."/>
            <person name="Gellesch M."/>
            <person name="Goldberg J."/>
            <person name="Griggs A."/>
            <person name="Gujja S."/>
            <person name="Heilman E.R."/>
            <person name="Heiman D."/>
            <person name="Hepburn T."/>
            <person name="Howarth C."/>
            <person name="Jen D."/>
            <person name="Larson L."/>
            <person name="Mehta T."/>
            <person name="Neiman D."/>
            <person name="Pearson M."/>
            <person name="Roberts A."/>
            <person name="Saif S."/>
            <person name="Shea T."/>
            <person name="Shenoy N."/>
            <person name="Sisk P."/>
            <person name="Stolte C."/>
            <person name="Sykes S."/>
            <person name="Walk T."/>
            <person name="White J."/>
            <person name="Yandava C."/>
            <person name="Haas B."/>
            <person name="Nusbaum C."/>
            <person name="Birren B."/>
        </authorList>
    </citation>
    <scope>NUCLEOTIDE SEQUENCE</scope>
    <source>
        <strain evidence="2">ATCC 64411</strain>
    </source>
</reference>
<evidence type="ECO:0000313" key="3">
    <source>
        <dbReference type="EnsemblFungi" id="MAPG_05855T0"/>
    </source>
</evidence>
<keyword evidence="4" id="KW-1185">Reference proteome</keyword>
<dbReference type="VEuPathDB" id="FungiDB:MAPG_05855"/>
<feature type="region of interest" description="Disordered" evidence="1">
    <location>
        <begin position="1"/>
        <end position="48"/>
    </location>
</feature>
<proteinExistence type="predicted"/>
<reference evidence="3" key="4">
    <citation type="journal article" date="2015" name="G3 (Bethesda)">
        <title>Genome sequences of three phytopathogenic species of the Magnaporthaceae family of fungi.</title>
        <authorList>
            <person name="Okagaki L.H."/>
            <person name="Nunes C.C."/>
            <person name="Sailsbery J."/>
            <person name="Clay B."/>
            <person name="Brown D."/>
            <person name="John T."/>
            <person name="Oh Y."/>
            <person name="Young N."/>
            <person name="Fitzgerald M."/>
            <person name="Haas B.J."/>
            <person name="Zeng Q."/>
            <person name="Young S."/>
            <person name="Adiconis X."/>
            <person name="Fan L."/>
            <person name="Levin J.Z."/>
            <person name="Mitchell T.K."/>
            <person name="Okubara P.A."/>
            <person name="Farman M.L."/>
            <person name="Kohn L.M."/>
            <person name="Birren B."/>
            <person name="Ma L.-J."/>
            <person name="Dean R.A."/>
        </authorList>
    </citation>
    <scope>NUCLEOTIDE SEQUENCE</scope>
    <source>
        <strain evidence="3">ATCC 64411 / 73-15</strain>
    </source>
</reference>
<evidence type="ECO:0000313" key="4">
    <source>
        <dbReference type="Proteomes" id="UP000011715"/>
    </source>
</evidence>